<reference evidence="3" key="1">
    <citation type="submission" date="2025-08" db="UniProtKB">
        <authorList>
            <consortium name="RefSeq"/>
        </authorList>
    </citation>
    <scope>IDENTIFICATION</scope>
</reference>
<dbReference type="SUPFAM" id="SSF50904">
    <property type="entry name" value="Oncogene products"/>
    <property type="match status" value="1"/>
</dbReference>
<dbReference type="PANTHER" id="PTHR14060">
    <property type="entry name" value="PROTEIN P13 MTCP-1"/>
    <property type="match status" value="1"/>
</dbReference>
<proteinExistence type="inferred from homology"/>
<dbReference type="Proteomes" id="UP001652624">
    <property type="component" value="Chromosome 22"/>
</dbReference>
<dbReference type="InterPro" id="IPR036672">
    <property type="entry name" value="TCL1_MTCP1_sf"/>
</dbReference>
<evidence type="ECO:0000313" key="2">
    <source>
        <dbReference type="Proteomes" id="UP001652624"/>
    </source>
</evidence>
<name>A0ABM3WL99_ERIEU</name>
<evidence type="ECO:0000313" key="3">
    <source>
        <dbReference type="RefSeq" id="XP_060037355.1"/>
    </source>
</evidence>
<dbReference type="RefSeq" id="XP_060037355.1">
    <property type="nucleotide sequence ID" value="XM_060181372.1"/>
</dbReference>
<protein>
    <submittedName>
        <fullName evidence="3">T-cell leukemia/lymphoma protein 1B-like</fullName>
    </submittedName>
</protein>
<comment type="similarity">
    <text evidence="1">Belongs to the TCL1 family.</text>
</comment>
<sequence>MTHVSTHPDRLWIRQRTVYVDEHQRVWRANLIPVGTVRGHPPWAGPGQTPDTALPSVGLIPQIKQLHVYQDMHRYNKEQGERMLALRGLGFKPPALLAVRNNIQVHLRYRGELPTGEALSPREIGSNPLPSMWQLYSSKRYRGSNSNHWHIAYHIRATRML</sequence>
<dbReference type="InterPro" id="IPR004832">
    <property type="entry name" value="TCL1_MTCP1"/>
</dbReference>
<dbReference type="Pfam" id="PF01840">
    <property type="entry name" value="TCL1_MTCP1"/>
    <property type="match status" value="2"/>
</dbReference>
<dbReference type="PANTHER" id="PTHR14060:SF4">
    <property type="entry name" value="T-CELL LEUKEMIA_LYMPHOMA PROTEIN 1A"/>
    <property type="match status" value="1"/>
</dbReference>
<dbReference type="Gene3D" id="2.40.15.10">
    <property type="entry name" value="TCL1/MTCP1"/>
    <property type="match status" value="1"/>
</dbReference>
<accession>A0ABM3WL99</accession>
<dbReference type="GeneID" id="132535464"/>
<organism evidence="2 3">
    <name type="scientific">Erinaceus europaeus</name>
    <name type="common">Western European hedgehog</name>
    <dbReference type="NCBI Taxonomy" id="9365"/>
    <lineage>
        <taxon>Eukaryota</taxon>
        <taxon>Metazoa</taxon>
        <taxon>Chordata</taxon>
        <taxon>Craniata</taxon>
        <taxon>Vertebrata</taxon>
        <taxon>Euteleostomi</taxon>
        <taxon>Mammalia</taxon>
        <taxon>Eutheria</taxon>
        <taxon>Laurasiatheria</taxon>
        <taxon>Eulipotyphla</taxon>
        <taxon>Erinaceidae</taxon>
        <taxon>Erinaceinae</taxon>
        <taxon>Erinaceus</taxon>
    </lineage>
</organism>
<keyword evidence="2" id="KW-1185">Reference proteome</keyword>
<evidence type="ECO:0000256" key="1">
    <source>
        <dbReference type="ARBA" id="ARBA00006399"/>
    </source>
</evidence>
<gene>
    <name evidence="3" type="primary">LOC132535464</name>
</gene>